<dbReference type="KEGG" id="tsph:KIH39_25135"/>
<sequence length="52" mass="5897">MNRITTGAEPYKRDLKTLHYHLLDAGHFALETNGDEIAGLMKEFLSKHVGKK</sequence>
<evidence type="ECO:0008006" key="3">
    <source>
        <dbReference type="Google" id="ProtNLM"/>
    </source>
</evidence>
<dbReference type="AlphaFoldDB" id="A0A8E6B536"/>
<dbReference type="SUPFAM" id="SSF53474">
    <property type="entry name" value="alpha/beta-Hydrolases"/>
    <property type="match status" value="1"/>
</dbReference>
<proteinExistence type="predicted"/>
<name>A0A8E6B536_9BACT</name>
<dbReference type="EMBL" id="CP074694">
    <property type="protein sequence ID" value="QVL32082.1"/>
    <property type="molecule type" value="Genomic_DNA"/>
</dbReference>
<evidence type="ECO:0000313" key="2">
    <source>
        <dbReference type="Proteomes" id="UP000676194"/>
    </source>
</evidence>
<evidence type="ECO:0000313" key="1">
    <source>
        <dbReference type="EMBL" id="QVL32082.1"/>
    </source>
</evidence>
<keyword evidence="2" id="KW-1185">Reference proteome</keyword>
<accession>A0A8E6B536</accession>
<dbReference type="Proteomes" id="UP000676194">
    <property type="component" value="Chromosome"/>
</dbReference>
<dbReference type="RefSeq" id="WP_213496700.1">
    <property type="nucleotide sequence ID" value="NZ_CP074694.1"/>
</dbReference>
<dbReference type="InterPro" id="IPR029058">
    <property type="entry name" value="AB_hydrolase_fold"/>
</dbReference>
<reference evidence="1" key="1">
    <citation type="submission" date="2021-05" db="EMBL/GenBank/DDBJ databases">
        <title>Complete genome sequence of the cellulolytic planctomycete Telmatocola sphagniphila SP2T and characterization of the first cellulase from planctomycetes.</title>
        <authorList>
            <person name="Rakitin A.L."/>
            <person name="Beletsky A.V."/>
            <person name="Naumoff D.G."/>
            <person name="Kulichevskaya I.S."/>
            <person name="Mardanov A.V."/>
            <person name="Ravin N.V."/>
            <person name="Dedysh S.N."/>
        </authorList>
    </citation>
    <scope>NUCLEOTIDE SEQUENCE</scope>
    <source>
        <strain evidence="1">SP2T</strain>
    </source>
</reference>
<gene>
    <name evidence="1" type="ORF">KIH39_25135</name>
</gene>
<organism evidence="1 2">
    <name type="scientific">Telmatocola sphagniphila</name>
    <dbReference type="NCBI Taxonomy" id="1123043"/>
    <lineage>
        <taxon>Bacteria</taxon>
        <taxon>Pseudomonadati</taxon>
        <taxon>Planctomycetota</taxon>
        <taxon>Planctomycetia</taxon>
        <taxon>Gemmatales</taxon>
        <taxon>Gemmataceae</taxon>
    </lineage>
</organism>
<protein>
    <recommendedName>
        <fullName evidence="3">Alpha/beta hydrolase</fullName>
    </recommendedName>
</protein>